<comment type="subcellular location">
    <subcellularLocation>
        <location evidence="1">Cell membrane</location>
        <topology evidence="1">Multi-pass membrane protein</topology>
    </subcellularLocation>
</comment>
<feature type="transmembrane region" description="Helical" evidence="6">
    <location>
        <begin position="74"/>
        <end position="97"/>
    </location>
</feature>
<evidence type="ECO:0000313" key="7">
    <source>
        <dbReference type="EMBL" id="QIZ09048.1"/>
    </source>
</evidence>
<dbReference type="InterPro" id="IPR019108">
    <property type="entry name" value="Caa3_assmbl_CtaG-rel"/>
</dbReference>
<feature type="transmembrane region" description="Helical" evidence="6">
    <location>
        <begin position="42"/>
        <end position="62"/>
    </location>
</feature>
<feature type="transmembrane region" description="Helical" evidence="6">
    <location>
        <begin position="118"/>
        <end position="137"/>
    </location>
</feature>
<evidence type="ECO:0000256" key="3">
    <source>
        <dbReference type="ARBA" id="ARBA00022692"/>
    </source>
</evidence>
<accession>A0A6H1P6A1</accession>
<keyword evidence="2" id="KW-1003">Cell membrane</keyword>
<organism evidence="7 8">
    <name type="scientific">Priestia megaterium</name>
    <name type="common">Bacillus megaterium</name>
    <dbReference type="NCBI Taxonomy" id="1404"/>
    <lineage>
        <taxon>Bacteria</taxon>
        <taxon>Bacillati</taxon>
        <taxon>Bacillota</taxon>
        <taxon>Bacilli</taxon>
        <taxon>Bacillales</taxon>
        <taxon>Bacillaceae</taxon>
        <taxon>Priestia</taxon>
    </lineage>
</organism>
<keyword evidence="4 6" id="KW-1133">Transmembrane helix</keyword>
<keyword evidence="5 6" id="KW-0472">Membrane</keyword>
<dbReference type="AlphaFoldDB" id="A0A6H1P6A1"/>
<gene>
    <name evidence="7" type="ORF">HFZ78_22020</name>
</gene>
<evidence type="ECO:0000256" key="4">
    <source>
        <dbReference type="ARBA" id="ARBA00022989"/>
    </source>
</evidence>
<name>A0A6H1P6A1_PRIMG</name>
<feature type="transmembrane region" description="Helical" evidence="6">
    <location>
        <begin position="149"/>
        <end position="171"/>
    </location>
</feature>
<proteinExistence type="predicted"/>
<dbReference type="EMBL" id="CP051128">
    <property type="protein sequence ID" value="QIZ09048.1"/>
    <property type="molecule type" value="Genomic_DNA"/>
</dbReference>
<feature type="transmembrane region" description="Helical" evidence="6">
    <location>
        <begin position="6"/>
        <end position="30"/>
    </location>
</feature>
<protein>
    <submittedName>
        <fullName evidence="7">Cytochrome c oxidase assembly protein</fullName>
    </submittedName>
</protein>
<reference evidence="7 8" key="1">
    <citation type="submission" date="2020-04" db="EMBL/GenBank/DDBJ databases">
        <title>Genome-Wide Identification of 5-Methylcytosine Sites in Bacterial Genomes By High-Throughput Sequencing of MspJI Restriction Fragments.</title>
        <authorList>
            <person name="Wu V."/>
        </authorList>
    </citation>
    <scope>NUCLEOTIDE SEQUENCE [LARGE SCALE GENOMIC DNA]</scope>
    <source>
        <strain evidence="7 8">S2</strain>
    </source>
</reference>
<keyword evidence="3 6" id="KW-0812">Transmembrane</keyword>
<sequence>MHIHKLVPQLILTLPFIIALVIYLYAVILTKRRKNSWRFFRMVLWIGGLSCSLAAISGPMAARSHQDFKSHMLGHLLLGMLAPLLMVLAAPMTLILRTLNVKQARLLSRIIKSNPIRFISNPIVASLLNVGGLWVLYTTSLYQTMQHNALLHSVVHLHVFLAGYYFTAAFIYTDPHPHRTSNLFRSSVLIIALACHGILSKYIYAHPPMGVPVAQAKTGALLMYYGGDAIDLILVTIFCYQWFKETRPRTTQVYFEHRK</sequence>
<evidence type="ECO:0000256" key="5">
    <source>
        <dbReference type="ARBA" id="ARBA00023136"/>
    </source>
</evidence>
<feature type="transmembrane region" description="Helical" evidence="6">
    <location>
        <begin position="183"/>
        <end position="204"/>
    </location>
</feature>
<dbReference type="Proteomes" id="UP000501868">
    <property type="component" value="Chromosome"/>
</dbReference>
<dbReference type="GO" id="GO:0005886">
    <property type="term" value="C:plasma membrane"/>
    <property type="evidence" value="ECO:0007669"/>
    <property type="project" value="UniProtKB-SubCell"/>
</dbReference>
<evidence type="ECO:0000256" key="6">
    <source>
        <dbReference type="SAM" id="Phobius"/>
    </source>
</evidence>
<dbReference type="Pfam" id="PF09678">
    <property type="entry name" value="Caa3_CtaG"/>
    <property type="match status" value="1"/>
</dbReference>
<evidence type="ECO:0000256" key="2">
    <source>
        <dbReference type="ARBA" id="ARBA00022475"/>
    </source>
</evidence>
<reference evidence="7 8" key="2">
    <citation type="submission" date="2020-04" db="EMBL/GenBank/DDBJ databases">
        <authorList>
            <person name="Fomenkov A."/>
            <person name="Anton B.P."/>
            <person name="Roberts R.J."/>
        </authorList>
    </citation>
    <scope>NUCLEOTIDE SEQUENCE [LARGE SCALE GENOMIC DNA]</scope>
    <source>
        <strain evidence="7 8">S2</strain>
    </source>
</reference>
<feature type="transmembrane region" description="Helical" evidence="6">
    <location>
        <begin position="224"/>
        <end position="243"/>
    </location>
</feature>
<evidence type="ECO:0000313" key="8">
    <source>
        <dbReference type="Proteomes" id="UP000501868"/>
    </source>
</evidence>
<evidence type="ECO:0000256" key="1">
    <source>
        <dbReference type="ARBA" id="ARBA00004651"/>
    </source>
</evidence>